<organism evidence="1 2">
    <name type="scientific">Trichonephila clavipes</name>
    <name type="common">Golden silk orbweaver</name>
    <name type="synonym">Nephila clavipes</name>
    <dbReference type="NCBI Taxonomy" id="2585209"/>
    <lineage>
        <taxon>Eukaryota</taxon>
        <taxon>Metazoa</taxon>
        <taxon>Ecdysozoa</taxon>
        <taxon>Arthropoda</taxon>
        <taxon>Chelicerata</taxon>
        <taxon>Arachnida</taxon>
        <taxon>Araneae</taxon>
        <taxon>Araneomorphae</taxon>
        <taxon>Entelegynae</taxon>
        <taxon>Araneoidea</taxon>
        <taxon>Nephilidae</taxon>
        <taxon>Trichonephila</taxon>
    </lineage>
</organism>
<dbReference type="Proteomes" id="UP000887159">
    <property type="component" value="Unassembled WGS sequence"/>
</dbReference>
<reference evidence="1" key="1">
    <citation type="submission" date="2020-08" db="EMBL/GenBank/DDBJ databases">
        <title>Multicomponent nature underlies the extraordinary mechanical properties of spider dragline silk.</title>
        <authorList>
            <person name="Kono N."/>
            <person name="Nakamura H."/>
            <person name="Mori M."/>
            <person name="Yoshida Y."/>
            <person name="Ohtoshi R."/>
            <person name="Malay A.D."/>
            <person name="Moran D.A.P."/>
            <person name="Tomita M."/>
            <person name="Numata K."/>
            <person name="Arakawa K."/>
        </authorList>
    </citation>
    <scope>NUCLEOTIDE SEQUENCE</scope>
</reference>
<name>A0A8X6WEQ9_TRICX</name>
<proteinExistence type="predicted"/>
<accession>A0A8X6WEQ9</accession>
<evidence type="ECO:0000313" key="1">
    <source>
        <dbReference type="EMBL" id="GFY33568.1"/>
    </source>
</evidence>
<comment type="caution">
    <text evidence="1">The sequence shown here is derived from an EMBL/GenBank/DDBJ whole genome shotgun (WGS) entry which is preliminary data.</text>
</comment>
<sequence length="98" mass="10989">MLQYPDIVFIPSAKKPFPSKKSFSPTLKNSLRNCTVLKILQGPLKRRLEVRGPQDPWANEYGFVQHKDRALYISSDGSSKDCGSKGFFLSNVLVNNAT</sequence>
<dbReference type="EMBL" id="BMAU01021413">
    <property type="protein sequence ID" value="GFY33568.1"/>
    <property type="molecule type" value="Genomic_DNA"/>
</dbReference>
<evidence type="ECO:0000313" key="2">
    <source>
        <dbReference type="Proteomes" id="UP000887159"/>
    </source>
</evidence>
<keyword evidence="2" id="KW-1185">Reference proteome</keyword>
<protein>
    <submittedName>
        <fullName evidence="1">Uncharacterized protein</fullName>
    </submittedName>
</protein>
<dbReference type="AlphaFoldDB" id="A0A8X6WEQ9"/>
<gene>
    <name evidence="1" type="ORF">TNCV_4558822</name>
</gene>